<accession>A0A0N4YBX2</accession>
<evidence type="ECO:0000313" key="3">
    <source>
        <dbReference type="WBParaSite" id="NBR_0001400401-mRNA-1"/>
    </source>
</evidence>
<evidence type="ECO:0000313" key="1">
    <source>
        <dbReference type="EMBL" id="VDL77594.1"/>
    </source>
</evidence>
<name>A0A0N4YBX2_NIPBR</name>
<keyword evidence="2" id="KW-1185">Reference proteome</keyword>
<evidence type="ECO:0000313" key="2">
    <source>
        <dbReference type="Proteomes" id="UP000271162"/>
    </source>
</evidence>
<dbReference type="AlphaFoldDB" id="A0A0N4YBX2"/>
<gene>
    <name evidence="1" type="ORF">NBR_LOCUS14005</name>
</gene>
<reference evidence="3" key="1">
    <citation type="submission" date="2017-02" db="UniProtKB">
        <authorList>
            <consortium name="WormBaseParasite"/>
        </authorList>
    </citation>
    <scope>IDENTIFICATION</scope>
</reference>
<proteinExistence type="predicted"/>
<reference evidence="1 2" key="2">
    <citation type="submission" date="2018-11" db="EMBL/GenBank/DDBJ databases">
        <authorList>
            <consortium name="Pathogen Informatics"/>
        </authorList>
    </citation>
    <scope>NUCLEOTIDE SEQUENCE [LARGE SCALE GENOMIC DNA]</scope>
</reference>
<dbReference type="Proteomes" id="UP000271162">
    <property type="component" value="Unassembled WGS sequence"/>
</dbReference>
<sequence length="123" mass="13729">MTSVRIWLNQSTFAIGHGALTRARSLRLSCRRGGGGPRCCAGADRRTIDDLHERIQSSDQLEGLPGEMNRTEGSEMSRRFNGAFRLHWCNNEPLLLASGWRVHSGDQRTAKICGGRPDEHRSI</sequence>
<protein>
    <submittedName>
        <fullName evidence="1 3">Uncharacterized protein</fullName>
    </submittedName>
</protein>
<organism evidence="3">
    <name type="scientific">Nippostrongylus brasiliensis</name>
    <name type="common">Rat hookworm</name>
    <dbReference type="NCBI Taxonomy" id="27835"/>
    <lineage>
        <taxon>Eukaryota</taxon>
        <taxon>Metazoa</taxon>
        <taxon>Ecdysozoa</taxon>
        <taxon>Nematoda</taxon>
        <taxon>Chromadorea</taxon>
        <taxon>Rhabditida</taxon>
        <taxon>Rhabditina</taxon>
        <taxon>Rhabditomorpha</taxon>
        <taxon>Strongyloidea</taxon>
        <taxon>Heligmosomidae</taxon>
        <taxon>Nippostrongylus</taxon>
    </lineage>
</organism>
<dbReference type="WBParaSite" id="NBR_0001400401-mRNA-1">
    <property type="protein sequence ID" value="NBR_0001400401-mRNA-1"/>
    <property type="gene ID" value="NBR_0001400401"/>
</dbReference>
<dbReference type="EMBL" id="UYSL01021217">
    <property type="protein sequence ID" value="VDL77594.1"/>
    <property type="molecule type" value="Genomic_DNA"/>
</dbReference>